<comment type="caution">
    <text evidence="1">The sequence shown here is derived from an EMBL/GenBank/DDBJ whole genome shotgun (WGS) entry which is preliminary data.</text>
</comment>
<dbReference type="EMBL" id="QGKX02000095">
    <property type="protein sequence ID" value="KAF3575096.1"/>
    <property type="molecule type" value="Genomic_DNA"/>
</dbReference>
<protein>
    <recommendedName>
        <fullName evidence="3">C2 domain-containing protein</fullName>
    </recommendedName>
</protein>
<evidence type="ECO:0000313" key="1">
    <source>
        <dbReference type="EMBL" id="KAF3575096.1"/>
    </source>
</evidence>
<organism evidence="1 2">
    <name type="scientific">Brassica cretica</name>
    <name type="common">Mustard</name>
    <dbReference type="NCBI Taxonomy" id="69181"/>
    <lineage>
        <taxon>Eukaryota</taxon>
        <taxon>Viridiplantae</taxon>
        <taxon>Streptophyta</taxon>
        <taxon>Embryophyta</taxon>
        <taxon>Tracheophyta</taxon>
        <taxon>Spermatophyta</taxon>
        <taxon>Magnoliopsida</taxon>
        <taxon>eudicotyledons</taxon>
        <taxon>Gunneridae</taxon>
        <taxon>Pentapetalae</taxon>
        <taxon>rosids</taxon>
        <taxon>malvids</taxon>
        <taxon>Brassicales</taxon>
        <taxon>Brassicaceae</taxon>
        <taxon>Brassiceae</taxon>
        <taxon>Brassica</taxon>
    </lineage>
</organism>
<dbReference type="Proteomes" id="UP000712600">
    <property type="component" value="Unassembled WGS sequence"/>
</dbReference>
<reference evidence="1" key="1">
    <citation type="submission" date="2019-12" db="EMBL/GenBank/DDBJ databases">
        <title>Genome sequencing and annotation of Brassica cretica.</title>
        <authorList>
            <person name="Studholme D.J."/>
            <person name="Sarris P."/>
        </authorList>
    </citation>
    <scope>NUCLEOTIDE SEQUENCE</scope>
    <source>
        <strain evidence="1">PFS-109/04</strain>
        <tissue evidence="1">Leaf</tissue>
    </source>
</reference>
<name>A0A8S9RQX0_BRACR</name>
<accession>A0A8S9RQX0</accession>
<dbReference type="InterPro" id="IPR035892">
    <property type="entry name" value="C2_domain_sf"/>
</dbReference>
<dbReference type="AlphaFoldDB" id="A0A8S9RQX0"/>
<proteinExistence type="predicted"/>
<evidence type="ECO:0000313" key="2">
    <source>
        <dbReference type="Proteomes" id="UP000712600"/>
    </source>
</evidence>
<gene>
    <name evidence="1" type="ORF">F2Q69_00062930</name>
</gene>
<evidence type="ECO:0008006" key="3">
    <source>
        <dbReference type="Google" id="ProtNLM"/>
    </source>
</evidence>
<sequence length="86" mass="9737">MVAFKAGLWKSFLDDAIREEARLSMNNGTGGEVGLTGVRGDRVMKKIKKEENTWGPFWDEEFEFPQLKFMPEKDDFSGQTCLSVAS</sequence>
<dbReference type="SUPFAM" id="SSF49562">
    <property type="entry name" value="C2 domain (Calcium/lipid-binding domain, CaLB)"/>
    <property type="match status" value="1"/>
</dbReference>